<dbReference type="InterPro" id="IPR036460">
    <property type="entry name" value="Cu_amine_oxidase_C_sf"/>
</dbReference>
<protein>
    <submittedName>
        <fullName evidence="2">Amine oxidase</fullName>
    </submittedName>
</protein>
<dbReference type="GO" id="GO:0009308">
    <property type="term" value="P:amine metabolic process"/>
    <property type="evidence" value="ECO:0007669"/>
    <property type="project" value="InterPro"/>
</dbReference>
<dbReference type="GO" id="GO:0005507">
    <property type="term" value="F:copper ion binding"/>
    <property type="evidence" value="ECO:0007669"/>
    <property type="project" value="InterPro"/>
</dbReference>
<organism evidence="2">
    <name type="scientific">Oryza punctata</name>
    <name type="common">Red rice</name>
    <dbReference type="NCBI Taxonomy" id="4537"/>
    <lineage>
        <taxon>Eukaryota</taxon>
        <taxon>Viridiplantae</taxon>
        <taxon>Streptophyta</taxon>
        <taxon>Embryophyta</taxon>
        <taxon>Tracheophyta</taxon>
        <taxon>Spermatophyta</taxon>
        <taxon>Magnoliopsida</taxon>
        <taxon>Liliopsida</taxon>
        <taxon>Poales</taxon>
        <taxon>Poaceae</taxon>
        <taxon>BOP clade</taxon>
        <taxon>Oryzoideae</taxon>
        <taxon>Oryzeae</taxon>
        <taxon>Oryzinae</taxon>
        <taxon>Oryza</taxon>
    </lineage>
</organism>
<dbReference type="GO" id="GO:0048038">
    <property type="term" value="F:quinone binding"/>
    <property type="evidence" value="ECO:0007669"/>
    <property type="project" value="InterPro"/>
</dbReference>
<sequence length="435" mass="47568">MDLVTNNTVIEFEDRKFVPLPPPDHLINYTPGETQGGVDRSDLKTLIINQPDGPRFRVNGYFVEWQKISLVTRSLRPISNTAGDMTVFKLHAWTSDPSAIPKEKVLRIVEDGGPFVFPQGTGERYLDYLVFIHLTAVEDNSAPPEPYLPFAPSSDDSGHGGLPRSDSGSDEGPPRRRFFNTERARRDASPPPQQGNGRGRSHAGRARGAAGCASSVPGRRKDGVAATPLPRSRVARARSPAGRRRHRPNRVARRRRHKGTNPKSNKAKVLLSPVRSFCRWQPRRRQMPEPVLAGPAASCSAPAASCSAAPPICGLGLGGSAHACSHDSVADADSGASSVGPLIKAQPPCVSSERRVPPPRPCLDASLELCWQAVLRFVGVLTRWRHWWLGHFGKSAITGFPISSKGRGAKLREQWRMKQRYGVKQIQHVQPCCSG</sequence>
<keyword evidence="3" id="KW-1185">Reference proteome</keyword>
<dbReference type="eggNOG" id="KOG1186">
    <property type="taxonomic scope" value="Eukaryota"/>
</dbReference>
<feature type="compositionally biased region" description="Basic residues" evidence="1">
    <location>
        <begin position="233"/>
        <end position="260"/>
    </location>
</feature>
<accession>A0A0E0K1V0</accession>
<name>A0A0E0K1V0_ORYPU</name>
<dbReference type="STRING" id="4537.A0A0E0K1V0"/>
<feature type="region of interest" description="Disordered" evidence="1">
    <location>
        <begin position="143"/>
        <end position="265"/>
    </location>
</feature>
<feature type="compositionally biased region" description="Basic and acidic residues" evidence="1">
    <location>
        <begin position="179"/>
        <end position="188"/>
    </location>
</feature>
<dbReference type="Gene3D" id="2.70.98.20">
    <property type="entry name" value="Copper amine oxidase, catalytic domain"/>
    <property type="match status" value="1"/>
</dbReference>
<dbReference type="GO" id="GO:0008131">
    <property type="term" value="F:primary methylamine oxidase activity"/>
    <property type="evidence" value="ECO:0007669"/>
    <property type="project" value="InterPro"/>
</dbReference>
<reference evidence="2" key="2">
    <citation type="submission" date="2018-05" db="EMBL/GenBank/DDBJ databases">
        <title>OpunRS2 (Oryza punctata Reference Sequence Version 2).</title>
        <authorList>
            <person name="Zhang J."/>
            <person name="Kudrna D."/>
            <person name="Lee S."/>
            <person name="Talag J."/>
            <person name="Welchert J."/>
            <person name="Wing R.A."/>
        </authorList>
    </citation>
    <scope>NUCLEOTIDE SEQUENCE [LARGE SCALE GENOMIC DNA]</scope>
</reference>
<reference evidence="2" key="1">
    <citation type="submission" date="2015-04" db="UniProtKB">
        <authorList>
            <consortium name="EnsemblPlants"/>
        </authorList>
    </citation>
    <scope>IDENTIFICATION</scope>
</reference>
<dbReference type="Gramene" id="OPUNC02G20470.1">
    <property type="protein sequence ID" value="OPUNC02G20470.1"/>
    <property type="gene ID" value="OPUNC02G20470"/>
</dbReference>
<evidence type="ECO:0000313" key="2">
    <source>
        <dbReference type="EnsemblPlants" id="OPUNC02G20470.1"/>
    </source>
</evidence>
<evidence type="ECO:0000313" key="3">
    <source>
        <dbReference type="Proteomes" id="UP000026962"/>
    </source>
</evidence>
<feature type="compositionally biased region" description="Low complexity" evidence="1">
    <location>
        <begin position="206"/>
        <end position="215"/>
    </location>
</feature>
<evidence type="ECO:0000256" key="1">
    <source>
        <dbReference type="SAM" id="MobiDB-lite"/>
    </source>
</evidence>
<dbReference type="SUPFAM" id="SSF49998">
    <property type="entry name" value="Amine oxidase catalytic domain"/>
    <property type="match status" value="1"/>
</dbReference>
<dbReference type="Proteomes" id="UP000026962">
    <property type="component" value="Chromosome 2"/>
</dbReference>
<dbReference type="HOGENOM" id="CLU_630715_0_0_1"/>
<dbReference type="EnsemblPlants" id="OPUNC02G20470.1">
    <property type="protein sequence ID" value="OPUNC02G20470.1"/>
    <property type="gene ID" value="OPUNC02G20470"/>
</dbReference>
<proteinExistence type="predicted"/>
<dbReference type="AlphaFoldDB" id="A0A0E0K1V0"/>